<evidence type="ECO:0000313" key="2">
    <source>
        <dbReference type="Proteomes" id="UP000198858"/>
    </source>
</evidence>
<dbReference type="STRING" id="1250231.SAMN04488552_1960"/>
<gene>
    <name evidence="1" type="ORF">SAMN04488552_1960</name>
</gene>
<reference evidence="1 2" key="1">
    <citation type="submission" date="2016-10" db="EMBL/GenBank/DDBJ databases">
        <authorList>
            <person name="Varghese N."/>
            <person name="Submissions S."/>
        </authorList>
    </citation>
    <scope>NUCLEOTIDE SEQUENCE [LARGE SCALE GENOMIC DNA]</scope>
    <source>
        <strain evidence="1 2">Mar_2010_102</strain>
    </source>
</reference>
<evidence type="ECO:0000313" key="1">
    <source>
        <dbReference type="EMBL" id="SDS05643.1"/>
    </source>
</evidence>
<name>A0A1H1P390_9FLAO</name>
<accession>A0A1H1P390</accession>
<sequence>MKRNIKYWGLCLFLAAGLTSCESDEADYQKDATKDVGGYAFLANQTISSFDKSEDLSIDLYTDSGVTVNSVEVLQEGSSIASATVGEETATFNSSSFGDIAIDDEFDIMLESQLSNGNMAQDPFTVSVVSPISIDDDNPSELTLDSISDGAAVDYSTYTLSAPIDTAELFLKKNSDGTYSNSGAEVSTEGGSIELADTNYDELNLMVNDTLYYEFTVMSGSLSESESSYIVIQEEEEEEEME</sequence>
<organism evidence="1 2">
    <name type="scientific">Christiangramia echinicola</name>
    <dbReference type="NCBI Taxonomy" id="279359"/>
    <lineage>
        <taxon>Bacteria</taxon>
        <taxon>Pseudomonadati</taxon>
        <taxon>Bacteroidota</taxon>
        <taxon>Flavobacteriia</taxon>
        <taxon>Flavobacteriales</taxon>
        <taxon>Flavobacteriaceae</taxon>
        <taxon>Christiangramia</taxon>
    </lineage>
</organism>
<keyword evidence="2" id="KW-1185">Reference proteome</keyword>
<dbReference type="EMBL" id="LT629745">
    <property type="protein sequence ID" value="SDS05643.1"/>
    <property type="molecule type" value="Genomic_DNA"/>
</dbReference>
<dbReference type="RefSeq" id="WP_089662295.1">
    <property type="nucleotide sequence ID" value="NZ_LT629745.1"/>
</dbReference>
<protein>
    <submittedName>
        <fullName evidence="1">Uncharacterized protein</fullName>
    </submittedName>
</protein>
<proteinExistence type="predicted"/>
<dbReference type="AlphaFoldDB" id="A0A1H1P390"/>
<dbReference type="PROSITE" id="PS51257">
    <property type="entry name" value="PROKAR_LIPOPROTEIN"/>
    <property type="match status" value="1"/>
</dbReference>
<dbReference type="Proteomes" id="UP000198858">
    <property type="component" value="Chromosome I"/>
</dbReference>